<comment type="cofactor">
    <cofactor evidence="8">
        <name>heme</name>
        <dbReference type="ChEBI" id="CHEBI:30413"/>
    </cofactor>
    <text evidence="8">Binds 2 heme groups.</text>
</comment>
<dbReference type="Gene3D" id="1.10.760.10">
    <property type="entry name" value="Cytochrome c-like domain"/>
    <property type="match status" value="2"/>
</dbReference>
<keyword evidence="6" id="KW-0560">Oxidoreductase</keyword>
<sequence>MKKAVLLFGVLLLLFQGMISCDKASETPDPKPPVITDPPPTDPLPLEWKKPAYFPDPVYDLSKNPLTPEGVELGRFLFYDGILSRTDNIGCGTCHQQQAAFTHHGHDLSHGVDDLLGTRNSPSIQNMAFSPTFFWDGGVHDMDLVPPVPIQNKVEMGERVGNVIEKLRKTPVAGAKKQVNYPKMFEAAFGTNEINADRMMKALSQFMMTLVSATSRYDYFLQGDASALTALEKQGMTLFKQNCASCHSSELFTDHSFRNNGLIPAKINDQGRYAITLNEADRLKFKVPSLRNVGLTAPYMHDGRFTTLEAVLDHYANDQSSSKDSIYVSPSLDPLLQVAGQKRGIKLSATDKQAIIAFLKTLNDEQFINDKRFSDPGIGTSL</sequence>
<evidence type="ECO:0000256" key="10">
    <source>
        <dbReference type="SAM" id="SignalP"/>
    </source>
</evidence>
<gene>
    <name evidence="12" type="ORF">L0661_14940</name>
</gene>
<comment type="subcellular location">
    <subcellularLocation>
        <location evidence="1">Periplasm</location>
    </subcellularLocation>
</comment>
<feature type="binding site" description="covalent" evidence="8">
    <location>
        <position position="91"/>
    </location>
    <ligand>
        <name>heme c</name>
        <dbReference type="ChEBI" id="CHEBI:61717"/>
        <label>1</label>
    </ligand>
</feature>
<dbReference type="EMBL" id="JAKFFV010000008">
    <property type="protein sequence ID" value="MCF2499614.1"/>
    <property type="molecule type" value="Genomic_DNA"/>
</dbReference>
<keyword evidence="5" id="KW-0574">Periplasm</keyword>
<dbReference type="InterPro" id="IPR004852">
    <property type="entry name" value="Di-haem_cyt_c_peroxidsae"/>
</dbReference>
<keyword evidence="7 9" id="KW-0408">Iron</keyword>
<dbReference type="Proteomes" id="UP001139411">
    <property type="component" value="Unassembled WGS sequence"/>
</dbReference>
<evidence type="ECO:0000256" key="9">
    <source>
        <dbReference type="PIRSR" id="PIRSR000294-2"/>
    </source>
</evidence>
<keyword evidence="3 9" id="KW-0479">Metal-binding</keyword>
<evidence type="ECO:0000256" key="6">
    <source>
        <dbReference type="ARBA" id="ARBA00023002"/>
    </source>
</evidence>
<organism evidence="12 13">
    <name type="scientific">Dyadobacter chenhuakuii</name>
    <dbReference type="NCBI Taxonomy" id="2909339"/>
    <lineage>
        <taxon>Bacteria</taxon>
        <taxon>Pseudomonadati</taxon>
        <taxon>Bacteroidota</taxon>
        <taxon>Cytophagia</taxon>
        <taxon>Cytophagales</taxon>
        <taxon>Spirosomataceae</taxon>
        <taxon>Dyadobacter</taxon>
    </lineage>
</organism>
<dbReference type="GO" id="GO:0042597">
    <property type="term" value="C:periplasmic space"/>
    <property type="evidence" value="ECO:0007669"/>
    <property type="project" value="UniProtKB-SubCell"/>
</dbReference>
<feature type="binding site" description="covalent" evidence="8">
    <location>
        <position position="94"/>
    </location>
    <ligand>
        <name>heme c</name>
        <dbReference type="ChEBI" id="CHEBI:61717"/>
        <label>1</label>
    </ligand>
</feature>
<feature type="binding site" description="covalent" evidence="8">
    <location>
        <position position="243"/>
    </location>
    <ligand>
        <name>heme c</name>
        <dbReference type="ChEBI" id="CHEBI:61717"/>
        <label>2</label>
    </ligand>
</feature>
<proteinExistence type="predicted"/>
<keyword evidence="4 10" id="KW-0732">Signal</keyword>
<evidence type="ECO:0000256" key="1">
    <source>
        <dbReference type="ARBA" id="ARBA00004418"/>
    </source>
</evidence>
<dbReference type="InterPro" id="IPR009056">
    <property type="entry name" value="Cyt_c-like_dom"/>
</dbReference>
<dbReference type="PIRSF" id="PIRSF000294">
    <property type="entry name" value="Cytochrome-c_peroxidase"/>
    <property type="match status" value="1"/>
</dbReference>
<dbReference type="PROSITE" id="PS51257">
    <property type="entry name" value="PROKAR_LIPOPROTEIN"/>
    <property type="match status" value="1"/>
</dbReference>
<feature type="chain" id="PRO_5040746740" evidence="10">
    <location>
        <begin position="25"/>
        <end position="382"/>
    </location>
</feature>
<keyword evidence="2 8" id="KW-0349">Heme</keyword>
<feature type="binding site" description="covalent" evidence="8">
    <location>
        <position position="246"/>
    </location>
    <ligand>
        <name>heme c</name>
        <dbReference type="ChEBI" id="CHEBI:61717"/>
        <label>2</label>
    </ligand>
</feature>
<dbReference type="GO" id="GO:0020037">
    <property type="term" value="F:heme binding"/>
    <property type="evidence" value="ECO:0007669"/>
    <property type="project" value="InterPro"/>
</dbReference>
<evidence type="ECO:0000256" key="2">
    <source>
        <dbReference type="ARBA" id="ARBA00022617"/>
    </source>
</evidence>
<dbReference type="Pfam" id="PF03150">
    <property type="entry name" value="CCP_MauG"/>
    <property type="match status" value="1"/>
</dbReference>
<feature type="domain" description="Cytochrome c" evidence="11">
    <location>
        <begin position="230"/>
        <end position="363"/>
    </location>
</feature>
<comment type="caution">
    <text evidence="12">The sequence shown here is derived from an EMBL/GenBank/DDBJ whole genome shotgun (WGS) entry which is preliminary data.</text>
</comment>
<feature type="signal peptide" evidence="10">
    <location>
        <begin position="1"/>
        <end position="24"/>
    </location>
</feature>
<dbReference type="SUPFAM" id="SSF46626">
    <property type="entry name" value="Cytochrome c"/>
    <property type="match status" value="2"/>
</dbReference>
<feature type="binding site" description="axial binding residue" evidence="9">
    <location>
        <position position="247"/>
    </location>
    <ligand>
        <name>heme c</name>
        <dbReference type="ChEBI" id="CHEBI:61717"/>
        <label>2</label>
    </ligand>
    <ligandPart>
        <name>Fe</name>
        <dbReference type="ChEBI" id="CHEBI:18248"/>
    </ligandPart>
</feature>
<evidence type="ECO:0000259" key="11">
    <source>
        <dbReference type="PROSITE" id="PS51007"/>
    </source>
</evidence>
<dbReference type="PANTHER" id="PTHR30600">
    <property type="entry name" value="CYTOCHROME C PEROXIDASE-RELATED"/>
    <property type="match status" value="1"/>
</dbReference>
<protein>
    <submittedName>
        <fullName evidence="12">C-type cytochrome</fullName>
    </submittedName>
</protein>
<dbReference type="GO" id="GO:0009055">
    <property type="term" value="F:electron transfer activity"/>
    <property type="evidence" value="ECO:0007669"/>
    <property type="project" value="InterPro"/>
</dbReference>
<dbReference type="InterPro" id="IPR036909">
    <property type="entry name" value="Cyt_c-like_dom_sf"/>
</dbReference>
<feature type="binding site" description="axial binding residue" evidence="9">
    <location>
        <position position="95"/>
    </location>
    <ligand>
        <name>heme c</name>
        <dbReference type="ChEBI" id="CHEBI:61717"/>
        <label>1</label>
    </ligand>
    <ligandPart>
        <name>Fe</name>
        <dbReference type="ChEBI" id="CHEBI:18248"/>
    </ligandPart>
</feature>
<evidence type="ECO:0000256" key="3">
    <source>
        <dbReference type="ARBA" id="ARBA00022723"/>
    </source>
</evidence>
<dbReference type="AlphaFoldDB" id="A0A9X1TSY6"/>
<accession>A0A9X1TSY6</accession>
<dbReference type="InterPro" id="IPR051395">
    <property type="entry name" value="Cytochrome_c_Peroxidase/MauG"/>
</dbReference>
<dbReference type="GO" id="GO:0004130">
    <property type="term" value="F:cytochrome-c peroxidase activity"/>
    <property type="evidence" value="ECO:0007669"/>
    <property type="project" value="TreeGrafter"/>
</dbReference>
<dbReference type="RefSeq" id="WP_235178314.1">
    <property type="nucleotide sequence ID" value="NZ_JAKFFV010000008.1"/>
</dbReference>
<dbReference type="InterPro" id="IPR026259">
    <property type="entry name" value="MauG/Cytc_peroxidase"/>
</dbReference>
<dbReference type="PROSITE" id="PS51007">
    <property type="entry name" value="CYTC"/>
    <property type="match status" value="1"/>
</dbReference>
<evidence type="ECO:0000313" key="13">
    <source>
        <dbReference type="Proteomes" id="UP001139411"/>
    </source>
</evidence>
<dbReference type="GO" id="GO:0046872">
    <property type="term" value="F:metal ion binding"/>
    <property type="evidence" value="ECO:0007669"/>
    <property type="project" value="UniProtKB-KW"/>
</dbReference>
<comment type="PTM">
    <text evidence="8">Binds 2 heme groups per subunit.</text>
</comment>
<evidence type="ECO:0000256" key="8">
    <source>
        <dbReference type="PIRSR" id="PIRSR000294-1"/>
    </source>
</evidence>
<evidence type="ECO:0000256" key="4">
    <source>
        <dbReference type="ARBA" id="ARBA00022729"/>
    </source>
</evidence>
<evidence type="ECO:0000256" key="5">
    <source>
        <dbReference type="ARBA" id="ARBA00022764"/>
    </source>
</evidence>
<evidence type="ECO:0000256" key="7">
    <source>
        <dbReference type="ARBA" id="ARBA00023004"/>
    </source>
</evidence>
<name>A0A9X1TSY6_9BACT</name>
<reference evidence="12" key="1">
    <citation type="submission" date="2022-01" db="EMBL/GenBank/DDBJ databases">
        <title>Novel species in genus Dyadobacter.</title>
        <authorList>
            <person name="Ma C."/>
        </authorList>
    </citation>
    <scope>NUCLEOTIDE SEQUENCE</scope>
    <source>
        <strain evidence="12">CY357</strain>
    </source>
</reference>
<evidence type="ECO:0000313" key="12">
    <source>
        <dbReference type="EMBL" id="MCF2499614.1"/>
    </source>
</evidence>